<comment type="caution">
    <text evidence="1">The sequence shown here is derived from an EMBL/GenBank/DDBJ whole genome shotgun (WGS) entry which is preliminary data.</text>
</comment>
<dbReference type="AlphaFoldDB" id="A0A699ZBS5"/>
<proteinExistence type="predicted"/>
<name>A0A699ZBS5_HAELA</name>
<gene>
    <name evidence="1" type="ORF">HaLaN_13106</name>
</gene>
<dbReference type="EMBL" id="BLLF01001028">
    <property type="protein sequence ID" value="GFH16646.1"/>
    <property type="molecule type" value="Genomic_DNA"/>
</dbReference>
<evidence type="ECO:0000313" key="1">
    <source>
        <dbReference type="EMBL" id="GFH16646.1"/>
    </source>
</evidence>
<organism evidence="1 2">
    <name type="scientific">Haematococcus lacustris</name>
    <name type="common">Green alga</name>
    <name type="synonym">Haematococcus pluvialis</name>
    <dbReference type="NCBI Taxonomy" id="44745"/>
    <lineage>
        <taxon>Eukaryota</taxon>
        <taxon>Viridiplantae</taxon>
        <taxon>Chlorophyta</taxon>
        <taxon>core chlorophytes</taxon>
        <taxon>Chlorophyceae</taxon>
        <taxon>CS clade</taxon>
        <taxon>Chlamydomonadales</taxon>
        <taxon>Haematococcaceae</taxon>
        <taxon>Haematococcus</taxon>
    </lineage>
</organism>
<keyword evidence="2" id="KW-1185">Reference proteome</keyword>
<reference evidence="1 2" key="1">
    <citation type="submission" date="2020-02" db="EMBL/GenBank/DDBJ databases">
        <title>Draft genome sequence of Haematococcus lacustris strain NIES-144.</title>
        <authorList>
            <person name="Morimoto D."/>
            <person name="Nakagawa S."/>
            <person name="Yoshida T."/>
            <person name="Sawayama S."/>
        </authorList>
    </citation>
    <scope>NUCLEOTIDE SEQUENCE [LARGE SCALE GENOMIC DNA]</scope>
    <source>
        <strain evidence="1 2">NIES-144</strain>
    </source>
</reference>
<protein>
    <submittedName>
        <fullName evidence="1">Uncharacterized protein</fullName>
    </submittedName>
</protein>
<evidence type="ECO:0000313" key="2">
    <source>
        <dbReference type="Proteomes" id="UP000485058"/>
    </source>
</evidence>
<accession>A0A699ZBS5</accession>
<feature type="non-terminal residue" evidence="1">
    <location>
        <position position="1"/>
    </location>
</feature>
<dbReference type="Proteomes" id="UP000485058">
    <property type="component" value="Unassembled WGS sequence"/>
</dbReference>
<feature type="non-terminal residue" evidence="1">
    <location>
        <position position="33"/>
    </location>
</feature>
<sequence>LAGGRVLGPGCEGCWPFTAELTQLVWDSSTSTT</sequence>